<feature type="transmembrane region" description="Helical" evidence="12">
    <location>
        <begin position="33"/>
        <end position="54"/>
    </location>
</feature>
<keyword evidence="5 12" id="KW-0812">Transmembrane</keyword>
<evidence type="ECO:0000256" key="10">
    <source>
        <dbReference type="ARBA" id="ARBA00023180"/>
    </source>
</evidence>
<dbReference type="RefSeq" id="XP_024673675.1">
    <property type="nucleotide sequence ID" value="XM_024811945.1"/>
</dbReference>
<dbReference type="OrthoDB" id="6500128at2759"/>
<feature type="compositionally biased region" description="Basic and acidic residues" evidence="11">
    <location>
        <begin position="839"/>
        <end position="848"/>
    </location>
</feature>
<dbReference type="Pfam" id="PF00664">
    <property type="entry name" value="ABC_membrane"/>
    <property type="match status" value="1"/>
</dbReference>
<accession>A0A2I2FGB4</accession>
<dbReference type="GO" id="GO:0003697">
    <property type="term" value="F:single-stranded DNA binding"/>
    <property type="evidence" value="ECO:0007669"/>
    <property type="project" value="InterPro"/>
</dbReference>
<dbReference type="PANTHER" id="PTHR24223:SF404">
    <property type="entry name" value="ABC MULTIDRUG TRANSPORTER (EUROFUNG)-RELATED"/>
    <property type="match status" value="1"/>
</dbReference>
<dbReference type="InterPro" id="IPR056227">
    <property type="entry name" value="TMD0_ABC"/>
</dbReference>
<keyword evidence="6" id="KW-0547">Nucleotide-binding</keyword>
<dbReference type="CDD" id="cd18580">
    <property type="entry name" value="ABC_6TM_ABCC_D2"/>
    <property type="match status" value="1"/>
</dbReference>
<feature type="transmembrane region" description="Helical" evidence="12">
    <location>
        <begin position="402"/>
        <end position="425"/>
    </location>
</feature>
<reference evidence="15 16" key="1">
    <citation type="submission" date="2017-12" db="EMBL/GenBank/DDBJ databases">
        <authorList>
            <consortium name="DOE Joint Genome Institute"/>
            <person name="Haridas S."/>
            <person name="Kjaerbolling I."/>
            <person name="Vesth T.C."/>
            <person name="Frisvad J.C."/>
            <person name="Nybo J.L."/>
            <person name="Theobald S."/>
            <person name="Kuo A."/>
            <person name="Bowyer P."/>
            <person name="Matsuda Y."/>
            <person name="Mondo S."/>
            <person name="Lyhne E.K."/>
            <person name="Kogle M.E."/>
            <person name="Clum A."/>
            <person name="Lipzen A."/>
            <person name="Salamov A."/>
            <person name="Ngan C.Y."/>
            <person name="Daum C."/>
            <person name="Chiniquy J."/>
            <person name="Barry K."/>
            <person name="LaButti K."/>
            <person name="Simmons B.A."/>
            <person name="Magnuson J.K."/>
            <person name="Mortensen U.H."/>
            <person name="Larsen T.O."/>
            <person name="Grigoriev I.V."/>
            <person name="Baker S.E."/>
            <person name="Andersen M.R."/>
            <person name="Nordberg H.P."/>
            <person name="Cantor M.N."/>
            <person name="Hua S.X."/>
        </authorList>
    </citation>
    <scope>NUCLEOTIDE SEQUENCE [LARGE SCALE GENOMIC DNA]</scope>
    <source>
        <strain evidence="15 16">CBS 102.13</strain>
    </source>
</reference>
<evidence type="ECO:0000256" key="7">
    <source>
        <dbReference type="ARBA" id="ARBA00022840"/>
    </source>
</evidence>
<protein>
    <submittedName>
        <fullName evidence="15">Putative multidrug resistance-associated protein</fullName>
    </submittedName>
</protein>
<dbReference type="PROSITE" id="PS00211">
    <property type="entry name" value="ABC_TRANSPORTER_1"/>
    <property type="match status" value="1"/>
</dbReference>
<evidence type="ECO:0000313" key="16">
    <source>
        <dbReference type="Proteomes" id="UP000234585"/>
    </source>
</evidence>
<name>A0A2I2FGB4_ASPCN</name>
<dbReference type="GO" id="GO:0005886">
    <property type="term" value="C:plasma membrane"/>
    <property type="evidence" value="ECO:0007669"/>
    <property type="project" value="UniProtKB-SubCell"/>
</dbReference>
<dbReference type="GO" id="GO:0140359">
    <property type="term" value="F:ABC-type transporter activity"/>
    <property type="evidence" value="ECO:0007669"/>
    <property type="project" value="InterPro"/>
</dbReference>
<evidence type="ECO:0000256" key="4">
    <source>
        <dbReference type="ARBA" id="ARBA00022475"/>
    </source>
</evidence>
<feature type="transmembrane region" description="Helical" evidence="12">
    <location>
        <begin position="270"/>
        <end position="288"/>
    </location>
</feature>
<dbReference type="PROSITE" id="PS50929">
    <property type="entry name" value="ABC_TM1F"/>
    <property type="match status" value="2"/>
</dbReference>
<dbReference type="FunFam" id="1.20.1560.10:FF:000066">
    <property type="entry name" value="ABC multidrug transporter (Eurofung)"/>
    <property type="match status" value="1"/>
</dbReference>
<dbReference type="CDD" id="cd03244">
    <property type="entry name" value="ABCC_MRP_domain2"/>
    <property type="match status" value="1"/>
</dbReference>
<organism evidence="15 16">
    <name type="scientific">Aspergillus candidus</name>
    <dbReference type="NCBI Taxonomy" id="41067"/>
    <lineage>
        <taxon>Eukaryota</taxon>
        <taxon>Fungi</taxon>
        <taxon>Dikarya</taxon>
        <taxon>Ascomycota</taxon>
        <taxon>Pezizomycotina</taxon>
        <taxon>Eurotiomycetes</taxon>
        <taxon>Eurotiomycetidae</taxon>
        <taxon>Eurotiales</taxon>
        <taxon>Aspergillaceae</taxon>
        <taxon>Aspergillus</taxon>
        <taxon>Aspergillus subgen. Circumdati</taxon>
    </lineage>
</organism>
<feature type="transmembrane region" description="Helical" evidence="12">
    <location>
        <begin position="927"/>
        <end position="949"/>
    </location>
</feature>
<dbReference type="InterPro" id="IPR044746">
    <property type="entry name" value="ABCC_6TM_D1"/>
</dbReference>
<dbReference type="Gene3D" id="3.40.50.300">
    <property type="entry name" value="P-loop containing nucleotide triphosphate hydrolases"/>
    <property type="match status" value="2"/>
</dbReference>
<dbReference type="Pfam" id="PF24357">
    <property type="entry name" value="TMD0_ABC"/>
    <property type="match status" value="1"/>
</dbReference>
<dbReference type="GO" id="GO:0016887">
    <property type="term" value="F:ATP hydrolysis activity"/>
    <property type="evidence" value="ECO:0007669"/>
    <property type="project" value="InterPro"/>
</dbReference>
<dbReference type="GO" id="GO:0006281">
    <property type="term" value="P:DNA repair"/>
    <property type="evidence" value="ECO:0007669"/>
    <property type="project" value="InterPro"/>
</dbReference>
<dbReference type="InterPro" id="IPR011527">
    <property type="entry name" value="ABC1_TM_dom"/>
</dbReference>
<evidence type="ECO:0000256" key="8">
    <source>
        <dbReference type="ARBA" id="ARBA00022989"/>
    </source>
</evidence>
<dbReference type="InterPro" id="IPR050173">
    <property type="entry name" value="ABC_transporter_C-like"/>
</dbReference>
<feature type="transmembrane region" description="Helical" evidence="12">
    <location>
        <begin position="131"/>
        <end position="153"/>
    </location>
</feature>
<dbReference type="InterPro" id="IPR003439">
    <property type="entry name" value="ABC_transporter-like_ATP-bd"/>
</dbReference>
<dbReference type="SUPFAM" id="SSF90123">
    <property type="entry name" value="ABC transporter transmembrane region"/>
    <property type="match status" value="2"/>
</dbReference>
<evidence type="ECO:0000256" key="11">
    <source>
        <dbReference type="SAM" id="MobiDB-lite"/>
    </source>
</evidence>
<keyword evidence="7" id="KW-0067">ATP-binding</keyword>
<evidence type="ECO:0000256" key="3">
    <source>
        <dbReference type="ARBA" id="ARBA00022448"/>
    </source>
</evidence>
<keyword evidence="16" id="KW-1185">Reference proteome</keyword>
<keyword evidence="8 12" id="KW-1133">Transmembrane helix</keyword>
<evidence type="ECO:0000259" key="13">
    <source>
        <dbReference type="PROSITE" id="PS50893"/>
    </source>
</evidence>
<feature type="transmembrane region" description="Helical" evidence="12">
    <location>
        <begin position="884"/>
        <end position="907"/>
    </location>
</feature>
<dbReference type="GeneID" id="36519105"/>
<feature type="domain" description="ABC transporter" evidence="13">
    <location>
        <begin position="598"/>
        <end position="824"/>
    </location>
</feature>
<dbReference type="SUPFAM" id="SSF52540">
    <property type="entry name" value="P-loop containing nucleoside triphosphate hydrolases"/>
    <property type="match status" value="2"/>
</dbReference>
<dbReference type="FunFam" id="3.40.50.300:FF:002145">
    <property type="entry name" value="ABC transporter (MsbA subfamily)"/>
    <property type="match status" value="1"/>
</dbReference>
<keyword evidence="4" id="KW-1003">Cell membrane</keyword>
<dbReference type="InterPro" id="IPR017871">
    <property type="entry name" value="ABC_transporter-like_CS"/>
</dbReference>
<keyword evidence="3" id="KW-0813">Transport</keyword>
<dbReference type="PROSITE" id="PS50893">
    <property type="entry name" value="ABC_TRANSPORTER_2"/>
    <property type="match status" value="2"/>
</dbReference>
<evidence type="ECO:0000256" key="12">
    <source>
        <dbReference type="SAM" id="Phobius"/>
    </source>
</evidence>
<dbReference type="FunFam" id="1.20.1560.10:FF:000055">
    <property type="entry name" value="ABC multidrug transporter (Eurofung)"/>
    <property type="match status" value="1"/>
</dbReference>
<evidence type="ECO:0000256" key="1">
    <source>
        <dbReference type="ARBA" id="ARBA00004651"/>
    </source>
</evidence>
<feature type="region of interest" description="Disordered" evidence="11">
    <location>
        <begin position="806"/>
        <end position="854"/>
    </location>
</feature>
<dbReference type="InterPro" id="IPR036640">
    <property type="entry name" value="ABC1_TM_sf"/>
</dbReference>
<keyword evidence="9 12" id="KW-0472">Membrane</keyword>
<evidence type="ECO:0000313" key="15">
    <source>
        <dbReference type="EMBL" id="PLB39663.1"/>
    </source>
</evidence>
<evidence type="ECO:0000259" key="14">
    <source>
        <dbReference type="PROSITE" id="PS50929"/>
    </source>
</evidence>
<dbReference type="InterPro" id="IPR044726">
    <property type="entry name" value="ABCC_6TM_D2"/>
</dbReference>
<feature type="transmembrane region" description="Helical" evidence="12">
    <location>
        <begin position="998"/>
        <end position="1019"/>
    </location>
</feature>
<dbReference type="InterPro" id="IPR003593">
    <property type="entry name" value="AAA+_ATPase"/>
</dbReference>
<feature type="transmembrane region" description="Helical" evidence="12">
    <location>
        <begin position="159"/>
        <end position="175"/>
    </location>
</feature>
<dbReference type="SMART" id="SM00382">
    <property type="entry name" value="AAA"/>
    <property type="match status" value="2"/>
</dbReference>
<sequence length="1446" mass="160521">MSAMCYAGSDHQFGPRVAINCRNFDFTLLFEDAVLTILPAGLFVIFFLARLGILRRNPVKVISYKLAAYKVVLLTTLFVLLVVYTVLRIRTSVLHTPLSLTSDILNIVVAAGAVALSFLEDQRSTRPSDLLVIYFSLLSLLWVPRLRSLWLISASGPCRVLWTTIYVVAVLIAFLESTRKVKTLHPSYKHVTVEQASGFWSRSVFKWVVPSIRLGYSTILSVGDMPKVDESLQGDVAREKLDRAWAQSEGKYRLIKAVFRAYRGTALSGIIPRLILAGFTFCQPFLITSTVDYFAGEAENKPKEYGRALVGAFLLIYLGIAISTSIYWRQTYRLGTMLRGGLISCLYGKTTVLAQEDVKGNAALTLMGTDVERIVASSRSLHEIWASILEVIVAVYLLQRQVFLACLVPAVICLACVFGVGPISARSAPAQRAWVERVEKRVALTSTLLRDMKSVKMLGLTDVFFGLVTKLRVAELETSSRFRKLLIYTVLLSNVPRDVAPYMTFAVYAIISVVRHNPSLMASQAFTSLSLITLLTMPLLDFVQAVPALIQCVGCFERIEEYLERSPITYPTPTSALTDVKIQQTEDAEKLSDISAVVSFKDAEITWPSDSEGVFQKLTLEIGKGITMITGPVGSGKSALIKSILGEMTVSKGSIHIISGNIAYCPQVPWIVDDTIRQNITGGAQFDAEWYDFAVSACGLKDDFRYISAGDMHVAGSNGASLSGGQKQRVALARAIYSRLPVILIDDIFNGLDSKRVSSLAAALFAEDGHFRKAGITVILATHTDSLLLYADRIVVVDHGAAVYASSHGDHTDRTPDAISEDSIVSHEEIPNPDTNKPPTEENKRLAVEDDASNTRSRVDEVDFSRRDGTWDVYTYYTRSAGPWIAVAFVASIFVWTFFNTFSILWIQWWSESNARDPNSKVGWYLGFYTGFTVVGIVACFVGCVLLFIHIINDTALNLHTDLLKATLKAPWSFFQTTDVGIMTNRFSQDMDLIDMKLPVWVVNTVAYVALSLMSLIILCVVGKYMAITFPFLIIAFVIIQRIYLRTSRQVRLLDIEAKAPLYAHFAETIDGISSLRAFGWREVFQNECNRRINQSQRPFYTLLCLQQWLTLVLNLVITAMAVILIAIATHLRDQFSAGGIGVALNMVLSLNQILVEAIQAWTQLETSIGAVSRVHSFQKDTPCEDRALETQALPLMSQKWPSEGAIDFENLTVAYQSTDRQPVIRDLTLKIQPGEKIALCGPSGSGKSSLIMTLLQMTEVRSGHVSIDRRDLALIQPSEIRQRLNVIPQDPYFVPDTIRFNLNPHAVASDEEIISAVKKVGLGLWEKVQLNGGLDGDLDASQWSMGEKQLLALARALTSRSPILILDEATSNVDSETESIMQKVIETEFASQTVIMVMHRLRYVTRFDRVCLVKEGELVECDSPSTLLAGDSEFAQFFTAFMKEH</sequence>
<feature type="transmembrane region" description="Helical" evidence="12">
    <location>
        <begin position="66"/>
        <end position="87"/>
    </location>
</feature>
<gene>
    <name evidence="15" type="ORF">BDW47DRAFT_102871</name>
</gene>
<proteinExistence type="inferred from homology"/>
<evidence type="ECO:0000256" key="6">
    <source>
        <dbReference type="ARBA" id="ARBA00022741"/>
    </source>
</evidence>
<feature type="domain" description="ABC transmembrane type-1" evidence="14">
    <location>
        <begin position="274"/>
        <end position="551"/>
    </location>
</feature>
<feature type="transmembrane region" description="Helical" evidence="12">
    <location>
        <begin position="99"/>
        <end position="119"/>
    </location>
</feature>
<dbReference type="STRING" id="41067.A0A2I2FGB4"/>
<dbReference type="Proteomes" id="UP000234585">
    <property type="component" value="Unassembled WGS sequence"/>
</dbReference>
<feature type="transmembrane region" description="Helical" evidence="12">
    <location>
        <begin position="1025"/>
        <end position="1045"/>
    </location>
</feature>
<feature type="transmembrane region" description="Helical" evidence="12">
    <location>
        <begin position="1100"/>
        <end position="1128"/>
    </location>
</feature>
<dbReference type="Pfam" id="PF00005">
    <property type="entry name" value="ABC_tran"/>
    <property type="match status" value="2"/>
</dbReference>
<dbReference type="InterPro" id="IPR018078">
    <property type="entry name" value="DNA-binding_RecF_CS"/>
</dbReference>
<dbReference type="CDD" id="cd18579">
    <property type="entry name" value="ABC_6TM_ABCC_D1"/>
    <property type="match status" value="1"/>
</dbReference>
<dbReference type="EMBL" id="KZ559128">
    <property type="protein sequence ID" value="PLB39663.1"/>
    <property type="molecule type" value="Genomic_DNA"/>
</dbReference>
<keyword evidence="10" id="KW-0325">Glycoprotein</keyword>
<comment type="subcellular location">
    <subcellularLocation>
        <location evidence="1">Cell membrane</location>
        <topology evidence="1">Multi-pass membrane protein</topology>
    </subcellularLocation>
</comment>
<dbReference type="GO" id="GO:0005524">
    <property type="term" value="F:ATP binding"/>
    <property type="evidence" value="ECO:0007669"/>
    <property type="project" value="UniProtKB-KW"/>
</dbReference>
<dbReference type="PROSITE" id="PS00618">
    <property type="entry name" value="RECF_2"/>
    <property type="match status" value="1"/>
</dbReference>
<feature type="domain" description="ABC transmembrane type-1" evidence="14">
    <location>
        <begin position="887"/>
        <end position="1167"/>
    </location>
</feature>
<evidence type="ECO:0000256" key="5">
    <source>
        <dbReference type="ARBA" id="ARBA00022692"/>
    </source>
</evidence>
<dbReference type="Gene3D" id="1.20.1560.10">
    <property type="entry name" value="ABC transporter type 1, transmembrane domain"/>
    <property type="match status" value="2"/>
</dbReference>
<feature type="domain" description="ABC transporter" evidence="13">
    <location>
        <begin position="1207"/>
        <end position="1441"/>
    </location>
</feature>
<dbReference type="InterPro" id="IPR027417">
    <property type="entry name" value="P-loop_NTPase"/>
</dbReference>
<feature type="transmembrane region" description="Helical" evidence="12">
    <location>
        <begin position="308"/>
        <end position="328"/>
    </location>
</feature>
<dbReference type="PANTHER" id="PTHR24223">
    <property type="entry name" value="ATP-BINDING CASSETTE SUB-FAMILY C"/>
    <property type="match status" value="1"/>
</dbReference>
<feature type="transmembrane region" description="Helical" evidence="12">
    <location>
        <begin position="485"/>
        <end position="511"/>
    </location>
</feature>
<comment type="similarity">
    <text evidence="2">Belongs to the ABC transporter superfamily. ABCC family. Conjugate transporter (TC 3.A.1.208) subfamily.</text>
</comment>
<evidence type="ECO:0000256" key="2">
    <source>
        <dbReference type="ARBA" id="ARBA00009726"/>
    </source>
</evidence>
<evidence type="ECO:0000256" key="9">
    <source>
        <dbReference type="ARBA" id="ARBA00023136"/>
    </source>
</evidence>